<keyword evidence="3" id="KW-1185">Reference proteome</keyword>
<dbReference type="GeneID" id="75835024"/>
<dbReference type="EMBL" id="JAGIXG020000091">
    <property type="protein sequence ID" value="KAI6777904.1"/>
    <property type="molecule type" value="Genomic_DNA"/>
</dbReference>
<dbReference type="AlphaFoldDB" id="A0A9Q0BBC3"/>
<name>A0A9Q0BBC3_9HYPO</name>
<sequence>MIRFSLAAAVCVTVDDAAPSAGPRLLLEAPEPTRADGSPRAPEIRTPERPQLAVGRQRPDQDNMARRIFVIVCALWLAMFTVARPVTTTGYDELTNTLFTDAGSPSLLDMLWKAPHYIKSSLQTPSTWYASSRLQPIFWSPALDTNTHTSLDAASKFQVIDDGLDKVKSYSLLIMNIILDYTH</sequence>
<dbReference type="OrthoDB" id="10394350at2759"/>
<dbReference type="Proteomes" id="UP001055219">
    <property type="component" value="Unassembled WGS sequence"/>
</dbReference>
<organism evidence="2 3">
    <name type="scientific">Emericellopsis cladophorae</name>
    <dbReference type="NCBI Taxonomy" id="2686198"/>
    <lineage>
        <taxon>Eukaryota</taxon>
        <taxon>Fungi</taxon>
        <taxon>Dikarya</taxon>
        <taxon>Ascomycota</taxon>
        <taxon>Pezizomycotina</taxon>
        <taxon>Sordariomycetes</taxon>
        <taxon>Hypocreomycetidae</taxon>
        <taxon>Hypocreales</taxon>
        <taxon>Bionectriaceae</taxon>
        <taxon>Emericellopsis</taxon>
    </lineage>
</organism>
<feature type="region of interest" description="Disordered" evidence="1">
    <location>
        <begin position="23"/>
        <end position="59"/>
    </location>
</feature>
<accession>A0A9Q0BBC3</accession>
<proteinExistence type="predicted"/>
<evidence type="ECO:0000313" key="3">
    <source>
        <dbReference type="Proteomes" id="UP001055219"/>
    </source>
</evidence>
<protein>
    <submittedName>
        <fullName evidence="2">Uncharacterized protein</fullName>
    </submittedName>
</protein>
<dbReference type="RefSeq" id="XP_051358760.1">
    <property type="nucleotide sequence ID" value="XM_051510308.1"/>
</dbReference>
<reference evidence="2" key="2">
    <citation type="submission" date="2022-07" db="EMBL/GenBank/DDBJ databases">
        <authorList>
            <person name="Goncalves M.F.M."/>
            <person name="Hilario S."/>
            <person name="Van De Peer Y."/>
            <person name="Esteves A.C."/>
            <person name="Alves A."/>
        </authorList>
    </citation>
    <scope>NUCLEOTIDE SEQUENCE</scope>
    <source>
        <strain evidence="2">MUM 19.33</strain>
    </source>
</reference>
<evidence type="ECO:0000256" key="1">
    <source>
        <dbReference type="SAM" id="MobiDB-lite"/>
    </source>
</evidence>
<evidence type="ECO:0000313" key="2">
    <source>
        <dbReference type="EMBL" id="KAI6777904.1"/>
    </source>
</evidence>
<gene>
    <name evidence="2" type="ORF">J7T54_008554</name>
</gene>
<reference evidence="2" key="1">
    <citation type="journal article" date="2021" name="J Fungi (Basel)">
        <title>Genomic and Metabolomic Analyses of the Marine Fungus Emericellopsis cladophorae: Insights into Saltwater Adaptability Mechanisms and Its Biosynthetic Potential.</title>
        <authorList>
            <person name="Goncalves M.F.M."/>
            <person name="Hilario S."/>
            <person name="Van de Peer Y."/>
            <person name="Esteves A.C."/>
            <person name="Alves A."/>
        </authorList>
    </citation>
    <scope>NUCLEOTIDE SEQUENCE</scope>
    <source>
        <strain evidence="2">MUM 19.33</strain>
    </source>
</reference>
<comment type="caution">
    <text evidence="2">The sequence shown here is derived from an EMBL/GenBank/DDBJ whole genome shotgun (WGS) entry which is preliminary data.</text>
</comment>